<evidence type="ECO:0000256" key="1">
    <source>
        <dbReference type="SAM" id="SignalP"/>
    </source>
</evidence>
<keyword evidence="4" id="KW-1185">Reference proteome</keyword>
<organism evidence="3 4">
    <name type="scientific">Pedobacter metabolipauper</name>
    <dbReference type="NCBI Taxonomy" id="425513"/>
    <lineage>
        <taxon>Bacteria</taxon>
        <taxon>Pseudomonadati</taxon>
        <taxon>Bacteroidota</taxon>
        <taxon>Sphingobacteriia</taxon>
        <taxon>Sphingobacteriales</taxon>
        <taxon>Sphingobacteriaceae</taxon>
        <taxon>Pedobacter</taxon>
    </lineage>
</organism>
<reference evidence="3 4" key="1">
    <citation type="submission" date="2019-03" db="EMBL/GenBank/DDBJ databases">
        <title>Genomic Encyclopedia of Archaeal and Bacterial Type Strains, Phase II (KMG-II): from individual species to whole genera.</title>
        <authorList>
            <person name="Goeker M."/>
        </authorList>
    </citation>
    <scope>NUCLEOTIDE SEQUENCE [LARGE SCALE GENOMIC DNA]</scope>
    <source>
        <strain evidence="3 4">DSM 19035</strain>
    </source>
</reference>
<dbReference type="OrthoDB" id="753572at2"/>
<accession>A0A4R6SZ48</accession>
<feature type="domain" description="DUF4142" evidence="2">
    <location>
        <begin position="80"/>
        <end position="209"/>
    </location>
</feature>
<dbReference type="Pfam" id="PF13628">
    <property type="entry name" value="DUF4142"/>
    <property type="match status" value="1"/>
</dbReference>
<evidence type="ECO:0000313" key="4">
    <source>
        <dbReference type="Proteomes" id="UP000295620"/>
    </source>
</evidence>
<dbReference type="PANTHER" id="PTHR38593:SF1">
    <property type="entry name" value="BLR2558 PROTEIN"/>
    <property type="match status" value="1"/>
</dbReference>
<dbReference type="PROSITE" id="PS51257">
    <property type="entry name" value="PROKAR_LIPOPROTEIN"/>
    <property type="match status" value="1"/>
</dbReference>
<dbReference type="PANTHER" id="PTHR38593">
    <property type="entry name" value="BLR2558 PROTEIN"/>
    <property type="match status" value="1"/>
</dbReference>
<evidence type="ECO:0000259" key="2">
    <source>
        <dbReference type="Pfam" id="PF13628"/>
    </source>
</evidence>
<keyword evidence="1" id="KW-0732">Signal</keyword>
<feature type="chain" id="PRO_5020512245" evidence="1">
    <location>
        <begin position="25"/>
        <end position="211"/>
    </location>
</feature>
<comment type="caution">
    <text evidence="3">The sequence shown here is derived from an EMBL/GenBank/DDBJ whole genome shotgun (WGS) entry which is preliminary data.</text>
</comment>
<proteinExistence type="predicted"/>
<dbReference type="AlphaFoldDB" id="A0A4R6SZ48"/>
<dbReference type="InterPro" id="IPR025419">
    <property type="entry name" value="DUF4142"/>
</dbReference>
<evidence type="ECO:0000313" key="3">
    <source>
        <dbReference type="EMBL" id="TDQ10012.1"/>
    </source>
</evidence>
<gene>
    <name evidence="3" type="ORF">ATK78_2171</name>
</gene>
<dbReference type="Gene3D" id="1.20.1260.10">
    <property type="match status" value="1"/>
</dbReference>
<dbReference type="EMBL" id="SNYC01000004">
    <property type="protein sequence ID" value="TDQ10012.1"/>
    <property type="molecule type" value="Genomic_DNA"/>
</dbReference>
<protein>
    <submittedName>
        <fullName evidence="3">Putative outer membrane protein</fullName>
    </submittedName>
</protein>
<sequence length="211" mass="22518">MKSKHTYIAALFAVSAMIQSCSTARNTAGTPGSNLPPGPISPTQVVGPQGTVGTVSASNVSNTPIPEPIKIDTSLKINGDVSFVQQTILNNSREIYLAGLAAKNSQDSDVKAYGTMVAKDHNAANTELLKIAKSKNILIPEQNQPAADALSNLTGAEFDKVFLQTMVDEHKKAVNLLEMGAKSADPELKAYAKMYLPTVKEHIKQIKSLKK</sequence>
<dbReference type="InterPro" id="IPR012347">
    <property type="entry name" value="Ferritin-like"/>
</dbReference>
<name>A0A4R6SZ48_9SPHI</name>
<dbReference type="Proteomes" id="UP000295620">
    <property type="component" value="Unassembled WGS sequence"/>
</dbReference>
<feature type="signal peptide" evidence="1">
    <location>
        <begin position="1"/>
        <end position="24"/>
    </location>
</feature>
<dbReference type="RefSeq" id="WP_133576053.1">
    <property type="nucleotide sequence ID" value="NZ_SNYC01000004.1"/>
</dbReference>